<evidence type="ECO:0000313" key="1">
    <source>
        <dbReference type="EMBL" id="KKL63163.1"/>
    </source>
</evidence>
<dbReference type="EMBL" id="LAZR01028261">
    <property type="protein sequence ID" value="KKL63163.1"/>
    <property type="molecule type" value="Genomic_DNA"/>
</dbReference>
<reference evidence="1" key="1">
    <citation type="journal article" date="2015" name="Nature">
        <title>Complex archaea that bridge the gap between prokaryotes and eukaryotes.</title>
        <authorList>
            <person name="Spang A."/>
            <person name="Saw J.H."/>
            <person name="Jorgensen S.L."/>
            <person name="Zaremba-Niedzwiedzka K."/>
            <person name="Martijn J."/>
            <person name="Lind A.E."/>
            <person name="van Eijk R."/>
            <person name="Schleper C."/>
            <person name="Guy L."/>
            <person name="Ettema T.J."/>
        </authorList>
    </citation>
    <scope>NUCLEOTIDE SEQUENCE</scope>
</reference>
<organism evidence="1">
    <name type="scientific">marine sediment metagenome</name>
    <dbReference type="NCBI Taxonomy" id="412755"/>
    <lineage>
        <taxon>unclassified sequences</taxon>
        <taxon>metagenomes</taxon>
        <taxon>ecological metagenomes</taxon>
    </lineage>
</organism>
<protein>
    <submittedName>
        <fullName evidence="1">Uncharacterized protein</fullName>
    </submittedName>
</protein>
<dbReference type="AlphaFoldDB" id="A0A0F9DN50"/>
<name>A0A0F9DN50_9ZZZZ</name>
<gene>
    <name evidence="1" type="ORF">LCGC14_2177840</name>
</gene>
<accession>A0A0F9DN50</accession>
<proteinExistence type="predicted"/>
<comment type="caution">
    <text evidence="1">The sequence shown here is derived from an EMBL/GenBank/DDBJ whole genome shotgun (WGS) entry which is preliminary data.</text>
</comment>
<sequence length="43" mass="5261">MEIPNETKWLEDRNGFFLVEYKGRVRRMAIHHYIKPLLSTNKE</sequence>